<name>A0A1V2VYF4_9BURK</name>
<evidence type="ECO:0000313" key="1">
    <source>
        <dbReference type="EMBL" id="ONU80371.1"/>
    </source>
</evidence>
<dbReference type="Proteomes" id="UP000188543">
    <property type="component" value="Unassembled WGS sequence"/>
</dbReference>
<gene>
    <name evidence="1" type="ORF">A8E72_25630</name>
</gene>
<accession>A0A1V2VYF4</accession>
<organism evidence="1 2">
    <name type="scientific">Burkholderia cenocepacia</name>
    <dbReference type="NCBI Taxonomy" id="95486"/>
    <lineage>
        <taxon>Bacteria</taxon>
        <taxon>Pseudomonadati</taxon>
        <taxon>Pseudomonadota</taxon>
        <taxon>Betaproteobacteria</taxon>
        <taxon>Burkholderiales</taxon>
        <taxon>Burkholderiaceae</taxon>
        <taxon>Burkholderia</taxon>
        <taxon>Burkholderia cepacia complex</taxon>
    </lineage>
</organism>
<dbReference type="OrthoDB" id="9861707at2"/>
<proteinExistence type="predicted"/>
<dbReference type="AlphaFoldDB" id="A0A1V2VYF4"/>
<dbReference type="EMBL" id="MUTJ01000079">
    <property type="protein sequence ID" value="ONU80371.1"/>
    <property type="molecule type" value="Genomic_DNA"/>
</dbReference>
<protein>
    <submittedName>
        <fullName evidence="1">Uncharacterized protein</fullName>
    </submittedName>
</protein>
<sequence length="91" mass="9873">MISRPIAIGRGERIVFRAILAVSNDIDSARPNESNCAEPRLAKENMTHFDRVCALRIAAATHQQDLRIHAIGGACRTTCGHAHAGRELTNG</sequence>
<comment type="caution">
    <text evidence="1">The sequence shown here is derived from an EMBL/GenBank/DDBJ whole genome shotgun (WGS) entry which is preliminary data.</text>
</comment>
<evidence type="ECO:0000313" key="2">
    <source>
        <dbReference type="Proteomes" id="UP000188543"/>
    </source>
</evidence>
<reference evidence="1 2" key="1">
    <citation type="submission" date="2016-08" db="EMBL/GenBank/DDBJ databases">
        <authorList>
            <person name="Seilhamer J.J."/>
        </authorList>
    </citation>
    <scope>NUCLEOTIDE SEQUENCE [LARGE SCALE GENOMIC DNA]</scope>
    <source>
        <strain evidence="1 2">VC14762</strain>
    </source>
</reference>